<dbReference type="InterPro" id="IPR001830">
    <property type="entry name" value="Glyco_trans_20"/>
</dbReference>
<comment type="caution">
    <text evidence="1">The sequence shown here is derived from an EMBL/GenBank/DDBJ whole genome shotgun (WGS) entry which is preliminary data.</text>
</comment>
<reference evidence="1 2" key="1">
    <citation type="submission" date="2020-02" db="EMBL/GenBank/DDBJ databases">
        <authorList>
            <person name="Ma Q."/>
            <person name="Huang Y."/>
            <person name="Song X."/>
            <person name="Pei D."/>
        </authorList>
    </citation>
    <scope>NUCLEOTIDE SEQUENCE [LARGE SCALE GENOMIC DNA]</scope>
    <source>
        <strain evidence="1">Sxm20200214</strain>
        <tissue evidence="1">Leaf</tissue>
    </source>
</reference>
<dbReference type="GO" id="GO:0005829">
    <property type="term" value="C:cytosol"/>
    <property type="evidence" value="ECO:0007669"/>
    <property type="project" value="TreeGrafter"/>
</dbReference>
<dbReference type="Gene3D" id="3.40.50.2000">
    <property type="entry name" value="Glycogen Phosphorylase B"/>
    <property type="match status" value="1"/>
</dbReference>
<proteinExistence type="predicted"/>
<sequence length="84" mass="9781">MEQLLQQHPEKRGRVVLVQIENPARGRGKDVQEVQSETEATVKRINEIFGKPGYQHVVRIDKPLQFFERSRCVTRNITKVCEHA</sequence>
<dbReference type="GO" id="GO:0005992">
    <property type="term" value="P:trehalose biosynthetic process"/>
    <property type="evidence" value="ECO:0007669"/>
    <property type="project" value="InterPro"/>
</dbReference>
<dbReference type="OrthoDB" id="1938815at2759"/>
<protein>
    <submittedName>
        <fullName evidence="1">Uncharacterized protein</fullName>
    </submittedName>
</protein>
<name>A0A8X7NVN3_BRACI</name>
<accession>A0A8X7NVN3</accession>
<evidence type="ECO:0000313" key="1">
    <source>
        <dbReference type="EMBL" id="KAG2238948.1"/>
    </source>
</evidence>
<keyword evidence="2" id="KW-1185">Reference proteome</keyword>
<dbReference type="PANTHER" id="PTHR10788">
    <property type="entry name" value="TREHALOSE-6-PHOSPHATE SYNTHASE"/>
    <property type="match status" value="1"/>
</dbReference>
<dbReference type="SUPFAM" id="SSF53756">
    <property type="entry name" value="UDP-Glycosyltransferase/glycogen phosphorylase"/>
    <property type="match status" value="1"/>
</dbReference>
<dbReference type="Pfam" id="PF00982">
    <property type="entry name" value="Glyco_transf_20"/>
    <property type="match status" value="1"/>
</dbReference>
<dbReference type="EMBL" id="JAAMPC010001604">
    <property type="protein sequence ID" value="KAG2238948.1"/>
    <property type="molecule type" value="Genomic_DNA"/>
</dbReference>
<organism evidence="1 2">
    <name type="scientific">Brassica carinata</name>
    <name type="common">Ethiopian mustard</name>
    <name type="synonym">Abyssinian cabbage</name>
    <dbReference type="NCBI Taxonomy" id="52824"/>
    <lineage>
        <taxon>Eukaryota</taxon>
        <taxon>Viridiplantae</taxon>
        <taxon>Streptophyta</taxon>
        <taxon>Embryophyta</taxon>
        <taxon>Tracheophyta</taxon>
        <taxon>Spermatophyta</taxon>
        <taxon>Magnoliopsida</taxon>
        <taxon>eudicotyledons</taxon>
        <taxon>Gunneridae</taxon>
        <taxon>Pentapetalae</taxon>
        <taxon>rosids</taxon>
        <taxon>malvids</taxon>
        <taxon>Brassicales</taxon>
        <taxon>Brassicaceae</taxon>
        <taxon>Brassiceae</taxon>
        <taxon>Brassica</taxon>
    </lineage>
</organism>
<gene>
    <name evidence="1" type="ORF">Bca52824_089808</name>
</gene>
<dbReference type="AlphaFoldDB" id="A0A8X7NVN3"/>
<evidence type="ECO:0000313" key="2">
    <source>
        <dbReference type="Proteomes" id="UP000886595"/>
    </source>
</evidence>
<dbReference type="Proteomes" id="UP000886595">
    <property type="component" value="Unassembled WGS sequence"/>
</dbReference>
<dbReference type="PANTHER" id="PTHR10788:SF94">
    <property type="entry name" value="ALPHA,ALPHA-TREHALOSE-PHOSPHATE SYNTHASE [UDP-FORMING] 5"/>
    <property type="match status" value="1"/>
</dbReference>
<dbReference type="GO" id="GO:0004805">
    <property type="term" value="F:trehalose-phosphatase activity"/>
    <property type="evidence" value="ECO:0007669"/>
    <property type="project" value="TreeGrafter"/>
</dbReference>